<dbReference type="PROSITE" id="PS50878">
    <property type="entry name" value="RT_POL"/>
    <property type="match status" value="1"/>
</dbReference>
<reference evidence="2" key="1">
    <citation type="submission" date="2018-06" db="EMBL/GenBank/DDBJ databases">
        <authorList>
            <person name="Zhirakovskaya E."/>
        </authorList>
    </citation>
    <scope>NUCLEOTIDE SEQUENCE</scope>
</reference>
<dbReference type="PANTHER" id="PTHR34047:SF8">
    <property type="entry name" value="PROTEIN YKFC"/>
    <property type="match status" value="1"/>
</dbReference>
<accession>A0A3B0XDR8</accession>
<keyword evidence="2" id="KW-0548">Nucleotidyltransferase</keyword>
<dbReference type="Pfam" id="PF00078">
    <property type="entry name" value="RVT_1"/>
    <property type="match status" value="1"/>
</dbReference>
<keyword evidence="2" id="KW-0808">Transferase</keyword>
<dbReference type="CDD" id="cd01651">
    <property type="entry name" value="RT_G2_intron"/>
    <property type="match status" value="1"/>
</dbReference>
<dbReference type="InterPro" id="IPR043502">
    <property type="entry name" value="DNA/RNA_pol_sf"/>
</dbReference>
<evidence type="ECO:0000313" key="2">
    <source>
        <dbReference type="EMBL" id="VAW61592.1"/>
    </source>
</evidence>
<sequence length="308" mass="36626">MISVMATPKRGARQAADDLTVRMQFGRFGYVVEADIKGFFNHIDHEVLLEFIAHRVDDKRFIRLISKWLKAGILEEDGRIEYPEEGTPQGGSISPILANIYLHYVIDEWFETIVEPNCDGEAIICRYADDFVCAFQYSRDADRFYKVLPKRLEKYNLQVAQEKTNRIRFSRFQPSLKNRFTFLSFEFYWDTDKTGKARLFRRTARKRLQSTKNDYSEYIKKSRHMRTSLLIDKLNQKLRGHFNYFGAVGNLDSLYGVYHHVVGKLYKWLNRRSGRKSMTWEKLKRLIAYRELVRPECKAIMGRQKVWW</sequence>
<dbReference type="PANTHER" id="PTHR34047">
    <property type="entry name" value="NUCLEAR INTRON MATURASE 1, MITOCHONDRIAL-RELATED"/>
    <property type="match status" value="1"/>
</dbReference>
<keyword evidence="2" id="KW-0695">RNA-directed DNA polymerase</keyword>
<dbReference type="EMBL" id="UOFI01000013">
    <property type="protein sequence ID" value="VAW61592.1"/>
    <property type="molecule type" value="Genomic_DNA"/>
</dbReference>
<dbReference type="Pfam" id="PF08388">
    <property type="entry name" value="GIIM"/>
    <property type="match status" value="1"/>
</dbReference>
<proteinExistence type="predicted"/>
<organism evidence="2">
    <name type="scientific">hydrothermal vent metagenome</name>
    <dbReference type="NCBI Taxonomy" id="652676"/>
    <lineage>
        <taxon>unclassified sequences</taxon>
        <taxon>metagenomes</taxon>
        <taxon>ecological metagenomes</taxon>
    </lineage>
</organism>
<dbReference type="InterPro" id="IPR013597">
    <property type="entry name" value="Mat_intron_G2"/>
</dbReference>
<dbReference type="AlphaFoldDB" id="A0A3B0XDR8"/>
<dbReference type="EC" id="2.7.7.49" evidence="2"/>
<dbReference type="InterPro" id="IPR051083">
    <property type="entry name" value="GrpII_Intron_Splice-Mob/Def"/>
</dbReference>
<dbReference type="GO" id="GO:0003964">
    <property type="term" value="F:RNA-directed DNA polymerase activity"/>
    <property type="evidence" value="ECO:0007669"/>
    <property type="project" value="UniProtKB-KW"/>
</dbReference>
<evidence type="ECO:0000259" key="1">
    <source>
        <dbReference type="PROSITE" id="PS50878"/>
    </source>
</evidence>
<protein>
    <submittedName>
        <fullName evidence="2">Retron-type RNA-directed DNA polymerase</fullName>
        <ecNumber evidence="2">2.7.7.49</ecNumber>
    </submittedName>
</protein>
<dbReference type="InterPro" id="IPR000477">
    <property type="entry name" value="RT_dom"/>
</dbReference>
<dbReference type="SUPFAM" id="SSF56672">
    <property type="entry name" value="DNA/RNA polymerases"/>
    <property type="match status" value="1"/>
</dbReference>
<feature type="domain" description="Reverse transcriptase" evidence="1">
    <location>
        <begin position="1"/>
        <end position="187"/>
    </location>
</feature>
<name>A0A3B0XDR8_9ZZZZ</name>
<gene>
    <name evidence="2" type="ORF">MNBD_GAMMA09-403</name>
</gene>